<dbReference type="Proteomes" id="UP001066276">
    <property type="component" value="Chromosome 4_2"/>
</dbReference>
<sequence>MPRKPIWNSILWQGRDLKQLKGGPWWKVRGATEERRGAESEEGTEEFKESGKEQRRRPVEQPSRRPRRRDAIRPATLLEKRGIHRGSVCDGPIRCGPYTNPTGAGSAPDPHSEETNPEFHPVAGAASRAAERWAVVESTERNGGAESEEGTEEFKESEKEQRRRPVEPPSRRPRRHDAIRPATLLEKHGIHRCV</sequence>
<dbReference type="AlphaFoldDB" id="A0AAV7SQB6"/>
<keyword evidence="3" id="KW-1185">Reference proteome</keyword>
<accession>A0AAV7SQB6</accession>
<organism evidence="2 3">
    <name type="scientific">Pleurodeles waltl</name>
    <name type="common">Iberian ribbed newt</name>
    <dbReference type="NCBI Taxonomy" id="8319"/>
    <lineage>
        <taxon>Eukaryota</taxon>
        <taxon>Metazoa</taxon>
        <taxon>Chordata</taxon>
        <taxon>Craniata</taxon>
        <taxon>Vertebrata</taxon>
        <taxon>Euteleostomi</taxon>
        <taxon>Amphibia</taxon>
        <taxon>Batrachia</taxon>
        <taxon>Caudata</taxon>
        <taxon>Salamandroidea</taxon>
        <taxon>Salamandridae</taxon>
        <taxon>Pleurodelinae</taxon>
        <taxon>Pleurodeles</taxon>
    </lineage>
</organism>
<evidence type="ECO:0000313" key="2">
    <source>
        <dbReference type="EMBL" id="KAJ1166303.1"/>
    </source>
</evidence>
<feature type="compositionally biased region" description="Basic and acidic residues" evidence="1">
    <location>
        <begin position="30"/>
        <end position="63"/>
    </location>
</feature>
<name>A0AAV7SQB6_PLEWA</name>
<reference evidence="2" key="1">
    <citation type="journal article" date="2022" name="bioRxiv">
        <title>Sequencing and chromosome-scale assembly of the giantPleurodeles waltlgenome.</title>
        <authorList>
            <person name="Brown T."/>
            <person name="Elewa A."/>
            <person name="Iarovenko S."/>
            <person name="Subramanian E."/>
            <person name="Araus A.J."/>
            <person name="Petzold A."/>
            <person name="Susuki M."/>
            <person name="Suzuki K.-i.T."/>
            <person name="Hayashi T."/>
            <person name="Toyoda A."/>
            <person name="Oliveira C."/>
            <person name="Osipova E."/>
            <person name="Leigh N.D."/>
            <person name="Simon A."/>
            <person name="Yun M.H."/>
        </authorList>
    </citation>
    <scope>NUCLEOTIDE SEQUENCE</scope>
    <source>
        <strain evidence="2">20211129_DDA</strain>
        <tissue evidence="2">Liver</tissue>
    </source>
</reference>
<feature type="region of interest" description="Disordered" evidence="1">
    <location>
        <begin position="28"/>
        <end position="182"/>
    </location>
</feature>
<gene>
    <name evidence="2" type="ORF">NDU88_006711</name>
</gene>
<proteinExistence type="predicted"/>
<comment type="caution">
    <text evidence="2">The sequence shown here is derived from an EMBL/GenBank/DDBJ whole genome shotgun (WGS) entry which is preliminary data.</text>
</comment>
<protein>
    <submittedName>
        <fullName evidence="2">Uncharacterized protein</fullName>
    </submittedName>
</protein>
<evidence type="ECO:0000313" key="3">
    <source>
        <dbReference type="Proteomes" id="UP001066276"/>
    </source>
</evidence>
<dbReference type="EMBL" id="JANPWB010000008">
    <property type="protein sequence ID" value="KAJ1166303.1"/>
    <property type="molecule type" value="Genomic_DNA"/>
</dbReference>
<feature type="compositionally biased region" description="Low complexity" evidence="1">
    <location>
        <begin position="122"/>
        <end position="137"/>
    </location>
</feature>
<feature type="compositionally biased region" description="Basic and acidic residues" evidence="1">
    <location>
        <begin position="152"/>
        <end position="170"/>
    </location>
</feature>
<evidence type="ECO:0000256" key="1">
    <source>
        <dbReference type="SAM" id="MobiDB-lite"/>
    </source>
</evidence>